<name>A0A0E9XWJ8_ANGAN</name>
<sequence length="64" mass="7251">MFSHCTRSQTTGWTNRKHVCNFRKTKTTPTVTEHQSDPSTDSPTAFCEDEICTNHAPCPFSFAK</sequence>
<protein>
    <submittedName>
        <fullName evidence="1">Uncharacterized protein</fullName>
    </submittedName>
</protein>
<accession>A0A0E9XWJ8</accession>
<dbReference type="AlphaFoldDB" id="A0A0E9XWJ8"/>
<reference evidence="1" key="1">
    <citation type="submission" date="2014-11" db="EMBL/GenBank/DDBJ databases">
        <authorList>
            <person name="Amaro Gonzalez C."/>
        </authorList>
    </citation>
    <scope>NUCLEOTIDE SEQUENCE</scope>
</reference>
<proteinExistence type="predicted"/>
<organism evidence="1">
    <name type="scientific">Anguilla anguilla</name>
    <name type="common">European freshwater eel</name>
    <name type="synonym">Muraena anguilla</name>
    <dbReference type="NCBI Taxonomy" id="7936"/>
    <lineage>
        <taxon>Eukaryota</taxon>
        <taxon>Metazoa</taxon>
        <taxon>Chordata</taxon>
        <taxon>Craniata</taxon>
        <taxon>Vertebrata</taxon>
        <taxon>Euteleostomi</taxon>
        <taxon>Actinopterygii</taxon>
        <taxon>Neopterygii</taxon>
        <taxon>Teleostei</taxon>
        <taxon>Anguilliformes</taxon>
        <taxon>Anguillidae</taxon>
        <taxon>Anguilla</taxon>
    </lineage>
</organism>
<evidence type="ECO:0000313" key="1">
    <source>
        <dbReference type="EMBL" id="JAI07035.1"/>
    </source>
</evidence>
<reference evidence="1" key="2">
    <citation type="journal article" date="2015" name="Fish Shellfish Immunol.">
        <title>Early steps in the European eel (Anguilla anguilla)-Vibrio vulnificus interaction in the gills: Role of the RtxA13 toxin.</title>
        <authorList>
            <person name="Callol A."/>
            <person name="Pajuelo D."/>
            <person name="Ebbesson L."/>
            <person name="Teles M."/>
            <person name="MacKenzie S."/>
            <person name="Amaro C."/>
        </authorList>
    </citation>
    <scope>NUCLEOTIDE SEQUENCE</scope>
</reference>
<dbReference type="EMBL" id="GBXM01001543">
    <property type="protein sequence ID" value="JAI07035.1"/>
    <property type="molecule type" value="Transcribed_RNA"/>
</dbReference>